<comment type="caution">
    <text evidence="3">The sequence shown here is derived from an EMBL/GenBank/DDBJ whole genome shotgun (WGS) entry which is preliminary data.</text>
</comment>
<reference evidence="3 4" key="1">
    <citation type="submission" date="2022-12" db="EMBL/GenBank/DDBJ databases">
        <title>Chromosome-level genome assembly of true bugs.</title>
        <authorList>
            <person name="Ma L."/>
            <person name="Li H."/>
        </authorList>
    </citation>
    <scope>NUCLEOTIDE SEQUENCE [LARGE SCALE GENOMIC DNA]</scope>
    <source>
        <strain evidence="3">Lab_2022b</strain>
    </source>
</reference>
<proteinExistence type="predicted"/>
<dbReference type="PANTHER" id="PTHR23253:SF78">
    <property type="entry name" value="EUKARYOTIC TRANSLATION INITIATION FACTOR 4G1, ISOFORM B-RELATED"/>
    <property type="match status" value="1"/>
</dbReference>
<sequence>MNPTARNMGGYVSRDEERSGAQRDGGDSAKSRSSLDPSALQHREGVDVAMSSGSNCQWTAGASTLKYPNSQLRVNDELTAIGHAVQDERKSAKARSQSLEKEGRSNTDSGGSVRGSMKDKAPLFKSSSGSFGVNTAKSRNSNKSQDNEDEELKTEKLMKALRGALNKLTTQNLQKIETTVNEILALPIDTNERLTKVVYQIFSRAISEPSFSKHYAELCRVLSLYIKLPLQQSQEQQGDQQQQQHSASFRKLLLNKCQEEFEKNKNDELNTEARTKEIEKFPDQKMKEELKLLLLEEERRIRVKKVGLVKFIGELYKLKMITNFIMHGCITVLLDKIDEESLECVCVLLKTVGKDLEQMSYKKDFDQYFQKMLKLRNDPAISTRIRYMLQDVIELRLRNWLPLRNENNPITMEPIGAEMGTSNSDSFRSLDHFGDSTFNEKPKRKRVKKKKKKTQVDDFQFQLDVDERDSSTSIPTSTASSTSASILTSSQQVTAPMSNDSISNSNDPLVVDDNQKDIKVPDPCNNNGKSVDDETQNSIASGGDSPQTSVTGNVIETMTIERSQPVQLMYNYKEASDQWSPLNAEGKKVYDEDFLLEVSKNRSAIRKPNNIEPDVLRDQPHDTVLCNNNNRRYILSPSSSLSLGNRADVIPTFMRSSQNPRSFGVQDIRDILKKLPQKSETLLNEILALPIDSNIKLIKIIDYVFSKAVDEFSFSDEYAELCKWLSLNEIPQWRYHDKHCNQQQCSTTFRKLLLNKCQEEFEKKKADEINIKTMIKEINECINEEKKKKLMLLFDEEEKRYKMKKMSLIRFIGDLYKLKTLGYKVTHGCVTVILDKINEESLESLCKLLTTIGNHLELNSD</sequence>
<feature type="compositionally biased region" description="Polar residues" evidence="1">
    <location>
        <begin position="51"/>
        <end position="69"/>
    </location>
</feature>
<feature type="compositionally biased region" description="Basic and acidic residues" evidence="1">
    <location>
        <begin position="13"/>
        <end position="30"/>
    </location>
</feature>
<feature type="compositionally biased region" description="Polar residues" evidence="1">
    <location>
        <begin position="491"/>
        <end position="507"/>
    </location>
</feature>
<feature type="compositionally biased region" description="Low complexity" evidence="1">
    <location>
        <begin position="471"/>
        <end position="490"/>
    </location>
</feature>
<dbReference type="Gene3D" id="1.25.40.180">
    <property type="match status" value="2"/>
</dbReference>
<dbReference type="SMART" id="SM00543">
    <property type="entry name" value="MIF4G"/>
    <property type="match status" value="2"/>
</dbReference>
<name>A0AAW1CR83_9HEMI</name>
<accession>A0AAW1CR83</accession>
<feature type="region of interest" description="Disordered" evidence="1">
    <location>
        <begin position="412"/>
        <end position="453"/>
    </location>
</feature>
<evidence type="ECO:0000313" key="3">
    <source>
        <dbReference type="EMBL" id="KAK9501016.1"/>
    </source>
</evidence>
<evidence type="ECO:0000259" key="2">
    <source>
        <dbReference type="SMART" id="SM00543"/>
    </source>
</evidence>
<feature type="region of interest" description="Disordered" evidence="1">
    <location>
        <begin position="1"/>
        <end position="69"/>
    </location>
</feature>
<organism evidence="3 4">
    <name type="scientific">Rhynocoris fuscipes</name>
    <dbReference type="NCBI Taxonomy" id="488301"/>
    <lineage>
        <taxon>Eukaryota</taxon>
        <taxon>Metazoa</taxon>
        <taxon>Ecdysozoa</taxon>
        <taxon>Arthropoda</taxon>
        <taxon>Hexapoda</taxon>
        <taxon>Insecta</taxon>
        <taxon>Pterygota</taxon>
        <taxon>Neoptera</taxon>
        <taxon>Paraneoptera</taxon>
        <taxon>Hemiptera</taxon>
        <taxon>Heteroptera</taxon>
        <taxon>Panheteroptera</taxon>
        <taxon>Cimicomorpha</taxon>
        <taxon>Reduviidae</taxon>
        <taxon>Harpactorinae</taxon>
        <taxon>Harpactorini</taxon>
        <taxon>Rhynocoris</taxon>
    </lineage>
</organism>
<gene>
    <name evidence="3" type="ORF">O3M35_002152</name>
</gene>
<dbReference type="InterPro" id="IPR003890">
    <property type="entry name" value="MIF4G-like_typ-3"/>
</dbReference>
<dbReference type="FunFam" id="1.25.40.180:FF:000068">
    <property type="entry name" value="Eukaryotic translation initiation factor 4 gamma 1-like Protein"/>
    <property type="match status" value="1"/>
</dbReference>
<evidence type="ECO:0000256" key="1">
    <source>
        <dbReference type="SAM" id="MobiDB-lite"/>
    </source>
</evidence>
<feature type="domain" description="MIF4G" evidence="2">
    <location>
        <begin position="665"/>
        <end position="861"/>
    </location>
</feature>
<feature type="region of interest" description="Disordered" evidence="1">
    <location>
        <begin position="467"/>
        <end position="551"/>
    </location>
</feature>
<dbReference type="GO" id="GO:0003743">
    <property type="term" value="F:translation initiation factor activity"/>
    <property type="evidence" value="ECO:0007669"/>
    <property type="project" value="TreeGrafter"/>
</dbReference>
<feature type="compositionally biased region" description="Polar residues" evidence="1">
    <location>
        <begin position="536"/>
        <end position="551"/>
    </location>
</feature>
<dbReference type="GO" id="GO:0016281">
    <property type="term" value="C:eukaryotic translation initiation factor 4F complex"/>
    <property type="evidence" value="ECO:0007669"/>
    <property type="project" value="TreeGrafter"/>
</dbReference>
<dbReference type="Pfam" id="PF02854">
    <property type="entry name" value="MIF4G"/>
    <property type="match status" value="2"/>
</dbReference>
<feature type="compositionally biased region" description="Basic and acidic residues" evidence="1">
    <location>
        <begin position="428"/>
        <end position="441"/>
    </location>
</feature>
<dbReference type="EMBL" id="JAPXFL010000010">
    <property type="protein sequence ID" value="KAK9501016.1"/>
    <property type="molecule type" value="Genomic_DNA"/>
</dbReference>
<feature type="compositionally biased region" description="Basic residues" evidence="1">
    <location>
        <begin position="442"/>
        <end position="453"/>
    </location>
</feature>
<dbReference type="PANTHER" id="PTHR23253">
    <property type="entry name" value="EUKARYOTIC TRANSLATION INITIATION FACTOR 4 GAMMA"/>
    <property type="match status" value="1"/>
</dbReference>
<dbReference type="Proteomes" id="UP001461498">
    <property type="component" value="Unassembled WGS sequence"/>
</dbReference>
<protein>
    <recommendedName>
        <fullName evidence="2">MIF4G domain-containing protein</fullName>
    </recommendedName>
</protein>
<keyword evidence="4" id="KW-1185">Reference proteome</keyword>
<feature type="domain" description="MIF4G" evidence="2">
    <location>
        <begin position="158"/>
        <end position="399"/>
    </location>
</feature>
<feature type="compositionally biased region" description="Polar residues" evidence="1">
    <location>
        <begin position="125"/>
        <end position="144"/>
    </location>
</feature>
<dbReference type="SUPFAM" id="SSF48371">
    <property type="entry name" value="ARM repeat"/>
    <property type="match status" value="2"/>
</dbReference>
<feature type="region of interest" description="Disordered" evidence="1">
    <location>
        <begin position="84"/>
        <end position="152"/>
    </location>
</feature>
<dbReference type="InterPro" id="IPR016024">
    <property type="entry name" value="ARM-type_fold"/>
</dbReference>
<dbReference type="AlphaFoldDB" id="A0AAW1CR83"/>
<evidence type="ECO:0000313" key="4">
    <source>
        <dbReference type="Proteomes" id="UP001461498"/>
    </source>
</evidence>
<dbReference type="GO" id="GO:0003729">
    <property type="term" value="F:mRNA binding"/>
    <property type="evidence" value="ECO:0007669"/>
    <property type="project" value="TreeGrafter"/>
</dbReference>